<feature type="domain" description="Protein kinase" evidence="2">
    <location>
        <begin position="1"/>
        <end position="173"/>
    </location>
</feature>
<dbReference type="GO" id="GO:0004672">
    <property type="term" value="F:protein kinase activity"/>
    <property type="evidence" value="ECO:0007669"/>
    <property type="project" value="InterPro"/>
</dbReference>
<dbReference type="OrthoDB" id="550575at2759"/>
<proteinExistence type="predicted"/>
<dbReference type="SMART" id="SM00367">
    <property type="entry name" value="LRR_CC"/>
    <property type="match status" value="4"/>
</dbReference>
<comment type="subcellular location">
    <subcellularLocation>
        <location evidence="1">Cytoplasm</location>
        <location evidence="1">Cytoskeleton</location>
        <location evidence="1">Cilium axoneme</location>
    </subcellularLocation>
</comment>
<dbReference type="InterPro" id="IPR050167">
    <property type="entry name" value="Ser_Thr_protein_kinase"/>
</dbReference>
<dbReference type="InterPro" id="IPR006553">
    <property type="entry name" value="Leu-rich_rpt_Cys-con_subtyp"/>
</dbReference>
<dbReference type="AlphaFoldDB" id="A0A2P6TKF0"/>
<gene>
    <name evidence="3" type="ORF">C2E21_6686</name>
</gene>
<name>A0A2P6TKF0_CHLSO</name>
<dbReference type="PROSITE" id="PS50011">
    <property type="entry name" value="PROTEIN_KINASE_DOM"/>
    <property type="match status" value="1"/>
</dbReference>
<dbReference type="SUPFAM" id="SSF56112">
    <property type="entry name" value="Protein kinase-like (PK-like)"/>
    <property type="match status" value="1"/>
</dbReference>
<dbReference type="SUPFAM" id="SSF52047">
    <property type="entry name" value="RNI-like"/>
    <property type="match status" value="1"/>
</dbReference>
<dbReference type="EMBL" id="LHPG02000013">
    <property type="protein sequence ID" value="PRW44563.1"/>
    <property type="molecule type" value="Genomic_DNA"/>
</dbReference>
<dbReference type="PANTHER" id="PTHR23257">
    <property type="entry name" value="SERINE-THREONINE PROTEIN KINASE"/>
    <property type="match status" value="1"/>
</dbReference>
<dbReference type="STRING" id="3076.A0A2P6TKF0"/>
<evidence type="ECO:0000256" key="1">
    <source>
        <dbReference type="ARBA" id="ARBA00004430"/>
    </source>
</evidence>
<sequence length="447" mass="47948">MAVDAGTGLLYLHRRNVIHRDVKSPNLLVDEAWRVKVADFNLSKLLEGARPESSLSTAGGVMNPLWLAPEVMDGNRPVASSDVYSFGMVLFELLTWRLPWNFAETSPFKVIAAVWQGVRPEVPPREALPSPDTSGWTNLDDYVQLMRECWVQQPSQHREAVEGQVLDQLQPSALRVLRLVCRGWEAAASRLLVHQRPEGIAGKQLGHRFPGLHSLDLSNCCMGVDFTTPRMLRLQSLLRNEDLGELAGLSRLEQLSLRGCSRLSGPGLARLGCLRRSLTMLNLSNCTGLTDDCLASLTAALPQLATLNLQGCSGLGDEAISHLVNMPHLRHILLPGGVTDASMFMLAEMPALERVALRGCRHVSTAGIYVLLQRPGLKRVVISKCPQISLESAGSQSLKVVTDPSGGSAAAAASAADAALVAAGLVPPLAGPAGVAGQDMQLLVGAV</sequence>
<dbReference type="Gene3D" id="1.10.510.10">
    <property type="entry name" value="Transferase(Phosphotransferase) domain 1"/>
    <property type="match status" value="1"/>
</dbReference>
<dbReference type="InterPro" id="IPR001245">
    <property type="entry name" value="Ser-Thr/Tyr_kinase_cat_dom"/>
</dbReference>
<protein>
    <submittedName>
        <fullName evidence="3">Serine threonine-kinase CTR1</fullName>
    </submittedName>
</protein>
<dbReference type="GO" id="GO:0005524">
    <property type="term" value="F:ATP binding"/>
    <property type="evidence" value="ECO:0007669"/>
    <property type="project" value="InterPro"/>
</dbReference>
<dbReference type="SMART" id="SM00220">
    <property type="entry name" value="S_TKc"/>
    <property type="match status" value="1"/>
</dbReference>
<keyword evidence="4" id="KW-1185">Reference proteome</keyword>
<dbReference type="Gene3D" id="3.80.10.10">
    <property type="entry name" value="Ribonuclease Inhibitor"/>
    <property type="match status" value="2"/>
</dbReference>
<dbReference type="InterPro" id="IPR008271">
    <property type="entry name" value="Ser/Thr_kinase_AS"/>
</dbReference>
<dbReference type="InterPro" id="IPR000719">
    <property type="entry name" value="Prot_kinase_dom"/>
</dbReference>
<dbReference type="PANTHER" id="PTHR23257:SF963">
    <property type="entry name" value="AT08303P"/>
    <property type="match status" value="1"/>
</dbReference>
<dbReference type="GO" id="GO:0007165">
    <property type="term" value="P:signal transduction"/>
    <property type="evidence" value="ECO:0007669"/>
    <property type="project" value="TreeGrafter"/>
</dbReference>
<dbReference type="InterPro" id="IPR032675">
    <property type="entry name" value="LRR_dom_sf"/>
</dbReference>
<dbReference type="Pfam" id="PF07714">
    <property type="entry name" value="PK_Tyr_Ser-Thr"/>
    <property type="match status" value="1"/>
</dbReference>
<accession>A0A2P6TKF0</accession>
<comment type="caution">
    <text evidence="3">The sequence shown here is derived from an EMBL/GenBank/DDBJ whole genome shotgun (WGS) entry which is preliminary data.</text>
</comment>
<evidence type="ECO:0000313" key="4">
    <source>
        <dbReference type="Proteomes" id="UP000239899"/>
    </source>
</evidence>
<dbReference type="Proteomes" id="UP000239899">
    <property type="component" value="Unassembled WGS sequence"/>
</dbReference>
<evidence type="ECO:0000313" key="3">
    <source>
        <dbReference type="EMBL" id="PRW44563.1"/>
    </source>
</evidence>
<reference evidence="3 4" key="1">
    <citation type="journal article" date="2018" name="Plant J.">
        <title>Genome sequences of Chlorella sorokiniana UTEX 1602 and Micractinium conductrix SAG 241.80: implications to maltose excretion by a green alga.</title>
        <authorList>
            <person name="Arriola M.B."/>
            <person name="Velmurugan N."/>
            <person name="Zhang Y."/>
            <person name="Plunkett M.H."/>
            <person name="Hondzo H."/>
            <person name="Barney B.M."/>
        </authorList>
    </citation>
    <scope>NUCLEOTIDE SEQUENCE [LARGE SCALE GENOMIC DNA]</scope>
    <source>
        <strain evidence="4">UTEX 1602</strain>
    </source>
</reference>
<dbReference type="InterPro" id="IPR011009">
    <property type="entry name" value="Kinase-like_dom_sf"/>
</dbReference>
<organism evidence="3 4">
    <name type="scientific">Chlorella sorokiniana</name>
    <name type="common">Freshwater green alga</name>
    <dbReference type="NCBI Taxonomy" id="3076"/>
    <lineage>
        <taxon>Eukaryota</taxon>
        <taxon>Viridiplantae</taxon>
        <taxon>Chlorophyta</taxon>
        <taxon>core chlorophytes</taxon>
        <taxon>Trebouxiophyceae</taxon>
        <taxon>Chlorellales</taxon>
        <taxon>Chlorellaceae</taxon>
        <taxon>Chlorella clade</taxon>
        <taxon>Chlorella</taxon>
    </lineage>
</organism>
<evidence type="ECO:0000259" key="2">
    <source>
        <dbReference type="PROSITE" id="PS50011"/>
    </source>
</evidence>
<dbReference type="GO" id="GO:0005930">
    <property type="term" value="C:axoneme"/>
    <property type="evidence" value="ECO:0007669"/>
    <property type="project" value="UniProtKB-SubCell"/>
</dbReference>
<dbReference type="PROSITE" id="PS00108">
    <property type="entry name" value="PROTEIN_KINASE_ST"/>
    <property type="match status" value="1"/>
</dbReference>